<proteinExistence type="predicted"/>
<name>A0A914KZR1_MELIC</name>
<dbReference type="WBParaSite" id="Minc3s00197g07305">
    <property type="protein sequence ID" value="Minc3s00197g07305"/>
    <property type="gene ID" value="Minc3s00197g07305"/>
</dbReference>
<organism evidence="2 3">
    <name type="scientific">Meloidogyne incognita</name>
    <name type="common">Southern root-knot nematode worm</name>
    <name type="synonym">Oxyuris incognita</name>
    <dbReference type="NCBI Taxonomy" id="6306"/>
    <lineage>
        <taxon>Eukaryota</taxon>
        <taxon>Metazoa</taxon>
        <taxon>Ecdysozoa</taxon>
        <taxon>Nematoda</taxon>
        <taxon>Chromadorea</taxon>
        <taxon>Rhabditida</taxon>
        <taxon>Tylenchina</taxon>
        <taxon>Tylenchomorpha</taxon>
        <taxon>Tylenchoidea</taxon>
        <taxon>Meloidogynidae</taxon>
        <taxon>Meloidogyninae</taxon>
        <taxon>Meloidogyne</taxon>
        <taxon>Meloidogyne incognita group</taxon>
    </lineage>
</organism>
<feature type="compositionally biased region" description="Basic and acidic residues" evidence="1">
    <location>
        <begin position="268"/>
        <end position="291"/>
    </location>
</feature>
<accession>A0A914KZR1</accession>
<protein>
    <submittedName>
        <fullName evidence="3">Uncharacterized protein</fullName>
    </submittedName>
</protein>
<evidence type="ECO:0000313" key="2">
    <source>
        <dbReference type="Proteomes" id="UP000887563"/>
    </source>
</evidence>
<evidence type="ECO:0000313" key="3">
    <source>
        <dbReference type="WBParaSite" id="Minc3s00197g07305"/>
    </source>
</evidence>
<feature type="region of interest" description="Disordered" evidence="1">
    <location>
        <begin position="268"/>
        <end position="310"/>
    </location>
</feature>
<dbReference type="Proteomes" id="UP000887563">
    <property type="component" value="Unplaced"/>
</dbReference>
<sequence length="323" mass="37094">MRMNGRSSVKSSGKTLKNKKAFGGKKKKKPKNIYVLEDNTPGNTEELIPKSEVNPIQKEVPLIHSEDESNWERKEDFGKDWGKELKNLKISDKIKCDSDDDWDNEDAFSILLANNSPSSSHSPQLKHDLAHGKKETFSEGNSAYLIHSEDEYDWEHKEDYGMDWGKGLKNIEISDRIKCDSDSEWDTEECVLFKGKQKAEEVTNINDSDLDWEKKAGHKVDLEIEKENAVQTKGDIGCNSSKNFGNAWDEECKIKNFVNINSERNHLNNHKAIDNKQGNESKIKEKNNEVKKKTKKGVSNDADMDWEQKADLIDQIDWKNEFN</sequence>
<feature type="compositionally biased region" description="Polar residues" evidence="1">
    <location>
        <begin position="1"/>
        <end position="13"/>
    </location>
</feature>
<reference evidence="3" key="1">
    <citation type="submission" date="2022-11" db="UniProtKB">
        <authorList>
            <consortium name="WormBaseParasite"/>
        </authorList>
    </citation>
    <scope>IDENTIFICATION</scope>
</reference>
<evidence type="ECO:0000256" key="1">
    <source>
        <dbReference type="SAM" id="MobiDB-lite"/>
    </source>
</evidence>
<feature type="compositionally biased region" description="Basic residues" evidence="1">
    <location>
        <begin position="16"/>
        <end position="31"/>
    </location>
</feature>
<feature type="region of interest" description="Disordered" evidence="1">
    <location>
        <begin position="1"/>
        <end position="53"/>
    </location>
</feature>
<keyword evidence="2" id="KW-1185">Reference proteome</keyword>
<dbReference type="AlphaFoldDB" id="A0A914KZR1"/>